<dbReference type="InterPro" id="IPR015424">
    <property type="entry name" value="PyrdxlP-dep_Trfase"/>
</dbReference>
<dbReference type="GO" id="GO:0008483">
    <property type="term" value="F:transaminase activity"/>
    <property type="evidence" value="ECO:0007669"/>
    <property type="project" value="InterPro"/>
</dbReference>
<accession>A0A8H4XG19</accession>
<dbReference type="InterPro" id="IPR005814">
    <property type="entry name" value="Aminotrans_3"/>
</dbReference>
<dbReference type="GO" id="GO:0030170">
    <property type="term" value="F:pyridoxal phosphate binding"/>
    <property type="evidence" value="ECO:0007669"/>
    <property type="project" value="InterPro"/>
</dbReference>
<organism evidence="5 6">
    <name type="scientific">Fusarium sarcochroum</name>
    <dbReference type="NCBI Taxonomy" id="1208366"/>
    <lineage>
        <taxon>Eukaryota</taxon>
        <taxon>Fungi</taxon>
        <taxon>Dikarya</taxon>
        <taxon>Ascomycota</taxon>
        <taxon>Pezizomycotina</taxon>
        <taxon>Sordariomycetes</taxon>
        <taxon>Hypocreomycetidae</taxon>
        <taxon>Hypocreales</taxon>
        <taxon>Nectriaceae</taxon>
        <taxon>Fusarium</taxon>
        <taxon>Fusarium lateritium species complex</taxon>
    </lineage>
</organism>
<dbReference type="InterPro" id="IPR015422">
    <property type="entry name" value="PyrdxlP-dep_Trfase_small"/>
</dbReference>
<feature type="region of interest" description="Disordered" evidence="4">
    <location>
        <begin position="45"/>
        <end position="64"/>
    </location>
</feature>
<evidence type="ECO:0000313" key="6">
    <source>
        <dbReference type="Proteomes" id="UP000622797"/>
    </source>
</evidence>
<evidence type="ECO:0008006" key="7">
    <source>
        <dbReference type="Google" id="ProtNLM"/>
    </source>
</evidence>
<dbReference type="PANTHER" id="PTHR43713:SF3">
    <property type="entry name" value="GLUTAMATE-1-SEMIALDEHYDE 2,1-AMINOMUTASE 1, CHLOROPLASTIC-RELATED"/>
    <property type="match status" value="1"/>
</dbReference>
<dbReference type="OrthoDB" id="425114at2759"/>
<dbReference type="Gene3D" id="3.90.1150.10">
    <property type="entry name" value="Aspartate Aminotransferase, domain 1"/>
    <property type="match status" value="1"/>
</dbReference>
<dbReference type="AlphaFoldDB" id="A0A8H4XG19"/>
<reference evidence="5" key="2">
    <citation type="submission" date="2020-05" db="EMBL/GenBank/DDBJ databases">
        <authorList>
            <person name="Kim H.-S."/>
            <person name="Proctor R.H."/>
            <person name="Brown D.W."/>
        </authorList>
    </citation>
    <scope>NUCLEOTIDE SEQUENCE</scope>
    <source>
        <strain evidence="5">NRRL 20472</strain>
    </source>
</reference>
<dbReference type="SUPFAM" id="SSF53383">
    <property type="entry name" value="PLP-dependent transferases"/>
    <property type="match status" value="1"/>
</dbReference>
<comment type="cofactor">
    <cofactor evidence="1">
        <name>pyridoxal 5'-phosphate</name>
        <dbReference type="ChEBI" id="CHEBI:597326"/>
    </cofactor>
</comment>
<evidence type="ECO:0000256" key="2">
    <source>
        <dbReference type="ARBA" id="ARBA00022898"/>
    </source>
</evidence>
<evidence type="ECO:0000313" key="5">
    <source>
        <dbReference type="EMBL" id="KAF4973085.1"/>
    </source>
</evidence>
<name>A0A8H4XG19_9HYPO</name>
<proteinExistence type="inferred from homology"/>
<dbReference type="Pfam" id="PF00202">
    <property type="entry name" value="Aminotran_3"/>
    <property type="match status" value="1"/>
</dbReference>
<dbReference type="Proteomes" id="UP000622797">
    <property type="component" value="Unassembled WGS sequence"/>
</dbReference>
<protein>
    <recommendedName>
        <fullName evidence="7">Glutamate-1-semialdehyde 2,1-aminomutase</fullName>
    </recommendedName>
</protein>
<dbReference type="PANTHER" id="PTHR43713">
    <property type="entry name" value="GLUTAMATE-1-SEMIALDEHYDE 2,1-AMINOMUTASE"/>
    <property type="match status" value="1"/>
</dbReference>
<comment type="similarity">
    <text evidence="3">Belongs to the class-III pyridoxal-phosphate-dependent aminotransferase family.</text>
</comment>
<evidence type="ECO:0000256" key="4">
    <source>
        <dbReference type="SAM" id="MobiDB-lite"/>
    </source>
</evidence>
<comment type="caution">
    <text evidence="5">The sequence shown here is derived from an EMBL/GenBank/DDBJ whole genome shotgun (WGS) entry which is preliminary data.</text>
</comment>
<keyword evidence="2 3" id="KW-0663">Pyridoxal phosphate</keyword>
<gene>
    <name evidence="5" type="ORF">FSARC_516</name>
</gene>
<sequence length="447" mass="48584">MAPSLDAFHDANGITSKLHNGVGKHSNMPQSDLKTLITQYTEQNPLSKKAHDRAQQGLPGGSTRSVLAGDPFPLSIKSAKGSCLTSVDDRVYVDLVSDFTAGLFGHSNPILKAAITHAASNGFSLGTVTELEAQLSESLKQRFNSIDLIRFCNSGTEANIYAVAAALAYTGRKKVLVFDHGYHGGTFTFGAETNPLNIPHDYIVATYDDINKTRSMLDPEIGVILVEPMQSAGGMRPVSREFLLFLREAATALGAVLIFDEIVTSRLDYHGIQGVFGIQPDMTTLGKYIGGGMPFGAFGGKLDIMSQFDPKSNSTKKLSHSGTFNNNIFTMSAAVAATKLVTQESIDRINEFGDKARLGINTILQQAGKDRLVVAVGRGSCVGIHFSGPDADVLREICYFHHILKGLWIARRGFLAFNFAHTDSEVDLFLEAFKEYVDTYLYEKARL</sequence>
<evidence type="ECO:0000256" key="1">
    <source>
        <dbReference type="ARBA" id="ARBA00001933"/>
    </source>
</evidence>
<evidence type="ECO:0000256" key="3">
    <source>
        <dbReference type="RuleBase" id="RU003560"/>
    </source>
</evidence>
<keyword evidence="6" id="KW-1185">Reference proteome</keyword>
<dbReference type="EMBL" id="JABEXW010000029">
    <property type="protein sequence ID" value="KAF4973085.1"/>
    <property type="molecule type" value="Genomic_DNA"/>
</dbReference>
<dbReference type="InterPro" id="IPR015421">
    <property type="entry name" value="PyrdxlP-dep_Trfase_major"/>
</dbReference>
<dbReference type="Gene3D" id="3.40.640.10">
    <property type="entry name" value="Type I PLP-dependent aspartate aminotransferase-like (Major domain)"/>
    <property type="match status" value="1"/>
</dbReference>
<reference evidence="5" key="1">
    <citation type="journal article" date="2020" name="BMC Genomics">
        <title>Correction to: Identification and distribution of gene clusters required for synthesis of sphingolipid metabolism inhibitors in diverse species of the filamentous fungus Fusarium.</title>
        <authorList>
            <person name="Kim H.S."/>
            <person name="Lohmar J.M."/>
            <person name="Busman M."/>
            <person name="Brown D.W."/>
            <person name="Naumann T.A."/>
            <person name="Divon H.H."/>
            <person name="Lysoe E."/>
            <person name="Uhlig S."/>
            <person name="Proctor R.H."/>
        </authorList>
    </citation>
    <scope>NUCLEOTIDE SEQUENCE</scope>
    <source>
        <strain evidence="5">NRRL 20472</strain>
    </source>
</reference>